<dbReference type="KEGG" id="pph:Ppha_2194"/>
<reference evidence="3 4" key="1">
    <citation type="submission" date="2008-06" db="EMBL/GenBank/DDBJ databases">
        <title>Complete sequence of Pelodictyon phaeoclathratiforme BU-1.</title>
        <authorList>
            <consortium name="US DOE Joint Genome Institute"/>
            <person name="Lucas S."/>
            <person name="Copeland A."/>
            <person name="Lapidus A."/>
            <person name="Glavina del Rio T."/>
            <person name="Dalin E."/>
            <person name="Tice H."/>
            <person name="Bruce D."/>
            <person name="Goodwin L."/>
            <person name="Pitluck S."/>
            <person name="Schmutz J."/>
            <person name="Larimer F."/>
            <person name="Land M."/>
            <person name="Hauser L."/>
            <person name="Kyrpides N."/>
            <person name="Mikhailova N."/>
            <person name="Liu Z."/>
            <person name="Li T."/>
            <person name="Zhao F."/>
            <person name="Overmann J."/>
            <person name="Bryant D.A."/>
            <person name="Richardson P."/>
        </authorList>
    </citation>
    <scope>NUCLEOTIDE SEQUENCE [LARGE SCALE GENOMIC DNA]</scope>
    <source>
        <strain evidence="4">DSM 5477 / BU-1</strain>
    </source>
</reference>
<organism evidence="3 4">
    <name type="scientific">Pelodictyon phaeoclathratiforme (strain DSM 5477 / BU-1)</name>
    <dbReference type="NCBI Taxonomy" id="324925"/>
    <lineage>
        <taxon>Bacteria</taxon>
        <taxon>Pseudomonadati</taxon>
        <taxon>Chlorobiota</taxon>
        <taxon>Chlorobiia</taxon>
        <taxon>Chlorobiales</taxon>
        <taxon>Chlorobiaceae</taxon>
        <taxon>Chlorobium/Pelodictyon group</taxon>
        <taxon>Pelodictyon</taxon>
    </lineage>
</organism>
<dbReference type="AlphaFoldDB" id="B4SDM5"/>
<evidence type="ECO:0000313" key="4">
    <source>
        <dbReference type="Proteomes" id="UP000002724"/>
    </source>
</evidence>
<accession>B4SDM5</accession>
<dbReference type="RefSeq" id="WP_012508870.1">
    <property type="nucleotide sequence ID" value="NC_011060.1"/>
</dbReference>
<comment type="similarity">
    <text evidence="1 2">Belongs to the phD/YefM antitoxin family.</text>
</comment>
<dbReference type="EMBL" id="CP001110">
    <property type="protein sequence ID" value="ACF44393.1"/>
    <property type="molecule type" value="Genomic_DNA"/>
</dbReference>
<keyword evidence="4" id="KW-1185">Reference proteome</keyword>
<dbReference type="SUPFAM" id="SSF143120">
    <property type="entry name" value="YefM-like"/>
    <property type="match status" value="1"/>
</dbReference>
<dbReference type="Pfam" id="PF02604">
    <property type="entry name" value="PhdYeFM_antitox"/>
    <property type="match status" value="1"/>
</dbReference>
<proteinExistence type="inferred from homology"/>
<protein>
    <recommendedName>
        <fullName evidence="2">Antitoxin</fullName>
    </recommendedName>
</protein>
<comment type="function">
    <text evidence="2">Antitoxin component of a type II toxin-antitoxin (TA) system.</text>
</comment>
<dbReference type="InterPro" id="IPR006442">
    <property type="entry name" value="Antitoxin_Phd/YefM"/>
</dbReference>
<evidence type="ECO:0000313" key="3">
    <source>
        <dbReference type="EMBL" id="ACF44393.1"/>
    </source>
</evidence>
<dbReference type="Gene3D" id="3.40.1620.10">
    <property type="entry name" value="YefM-like domain"/>
    <property type="match status" value="1"/>
</dbReference>
<dbReference type="NCBIfam" id="TIGR01552">
    <property type="entry name" value="phd_fam"/>
    <property type="match status" value="1"/>
</dbReference>
<dbReference type="OrthoDB" id="598423at2"/>
<dbReference type="InterPro" id="IPR036165">
    <property type="entry name" value="YefM-like_sf"/>
</dbReference>
<sequence>MHTIQVRNVAPLTDFGNNIERYMEELSVSKQPLLLTRTGRGSAVLLDAESYQQMLDQIAFMQSVTEGLEDYRNNRTVPAKEVFASLEKIIAEAEKR</sequence>
<dbReference type="STRING" id="324925.Ppha_2194"/>
<gene>
    <name evidence="3" type="ordered locus">Ppha_2194</name>
</gene>
<name>B4SDM5_PELPB</name>
<dbReference type="eggNOG" id="COG2161">
    <property type="taxonomic scope" value="Bacteria"/>
</dbReference>
<evidence type="ECO:0000256" key="2">
    <source>
        <dbReference type="RuleBase" id="RU362080"/>
    </source>
</evidence>
<dbReference type="Proteomes" id="UP000002724">
    <property type="component" value="Chromosome"/>
</dbReference>
<dbReference type="HOGENOM" id="CLU_2357223_0_0_10"/>
<evidence type="ECO:0000256" key="1">
    <source>
        <dbReference type="ARBA" id="ARBA00009981"/>
    </source>
</evidence>